<feature type="transmembrane region" description="Helical" evidence="6">
    <location>
        <begin position="6"/>
        <end position="29"/>
    </location>
</feature>
<dbReference type="GeneID" id="22915414"/>
<evidence type="ECO:0000256" key="5">
    <source>
        <dbReference type="SAM" id="MobiDB-lite"/>
    </source>
</evidence>
<feature type="transmembrane region" description="Helical" evidence="6">
    <location>
        <begin position="312"/>
        <end position="335"/>
    </location>
</feature>
<evidence type="ECO:0000256" key="4">
    <source>
        <dbReference type="ARBA" id="ARBA00023136"/>
    </source>
</evidence>
<evidence type="ECO:0000256" key="2">
    <source>
        <dbReference type="ARBA" id="ARBA00022692"/>
    </source>
</evidence>
<dbReference type="GO" id="GO:0016020">
    <property type="term" value="C:membrane"/>
    <property type="evidence" value="ECO:0007669"/>
    <property type="project" value="UniProtKB-SubCell"/>
</dbReference>
<sequence length="426" mass="44257">MAYSAFGAVVVSFLAGFATVVGAGVAILFSRHMKPLTFAMALAFAAGCTLTVAFADVLPEGQEAWGAALAPAANEEGEDSDKYSALGLFVMLAGWVVASGFDKILHFSLNAYDRKFHNGQPGVCAHGPGHNHGHNHGHSHSHVHHDHDHHQSGGADEHVLVITQGCSSGGQSRVGRAEFPTISGAPLYNTTTTAHDASAYDLSAYDLSVQDPPSAHDLSVLPSHRDFAAVGEGCGRGLSSPGWLQRLVGVLFGTSSISAAEQRALDAEFTRDAKRITRLGYFTACVLALHNVPEGIALYGTATVDSKAGVGLAVAIALHNLPQGMAIAVPIYIGLASAPKALAFALAAGLAQPLGGLIGYGLVGTNPSDKVMSVMLLLTAGVLFNASLRELYASAIRYDKGNQVVGVFMFIGMLVMAATLVVLAYV</sequence>
<dbReference type="VEuPathDB" id="CryptoDB:GNI_156190"/>
<evidence type="ECO:0000256" key="6">
    <source>
        <dbReference type="SAM" id="Phobius"/>
    </source>
</evidence>
<accession>A0A023AZ58</accession>
<dbReference type="GO" id="GO:0005385">
    <property type="term" value="F:zinc ion transmembrane transporter activity"/>
    <property type="evidence" value="ECO:0007669"/>
    <property type="project" value="TreeGrafter"/>
</dbReference>
<dbReference type="PANTHER" id="PTHR11040:SF205">
    <property type="entry name" value="ZINC TRANSPORTER ZUPT"/>
    <property type="match status" value="1"/>
</dbReference>
<feature type="transmembrane region" description="Helical" evidence="6">
    <location>
        <begin position="83"/>
        <end position="105"/>
    </location>
</feature>
<evidence type="ECO:0000313" key="8">
    <source>
        <dbReference type="Proteomes" id="UP000019763"/>
    </source>
</evidence>
<dbReference type="InterPro" id="IPR003689">
    <property type="entry name" value="ZIP"/>
</dbReference>
<keyword evidence="2 6" id="KW-0812">Transmembrane</keyword>
<dbReference type="OMA" id="RTGSICF"/>
<keyword evidence="3 6" id="KW-1133">Transmembrane helix</keyword>
<evidence type="ECO:0000256" key="3">
    <source>
        <dbReference type="ARBA" id="ARBA00022989"/>
    </source>
</evidence>
<dbReference type="OrthoDB" id="262547at2759"/>
<comment type="subcellular location">
    <subcellularLocation>
        <location evidence="1">Membrane</location>
        <topology evidence="1">Multi-pass membrane protein</topology>
    </subcellularLocation>
</comment>
<feature type="transmembrane region" description="Helical" evidence="6">
    <location>
        <begin position="374"/>
        <end position="392"/>
    </location>
</feature>
<evidence type="ECO:0000256" key="1">
    <source>
        <dbReference type="ARBA" id="ARBA00004141"/>
    </source>
</evidence>
<name>A0A023AZ58_GRENI</name>
<comment type="caution">
    <text evidence="7">The sequence shown here is derived from an EMBL/GenBank/DDBJ whole genome shotgun (WGS) entry which is preliminary data.</text>
</comment>
<dbReference type="Pfam" id="PF02535">
    <property type="entry name" value="Zip"/>
    <property type="match status" value="1"/>
</dbReference>
<dbReference type="RefSeq" id="XP_011132921.1">
    <property type="nucleotide sequence ID" value="XM_011134619.1"/>
</dbReference>
<keyword evidence="8" id="KW-1185">Reference proteome</keyword>
<feature type="region of interest" description="Disordered" evidence="5">
    <location>
        <begin position="131"/>
        <end position="154"/>
    </location>
</feature>
<proteinExistence type="predicted"/>
<feature type="transmembrane region" description="Helical" evidence="6">
    <location>
        <begin position="36"/>
        <end position="55"/>
    </location>
</feature>
<reference evidence="7" key="1">
    <citation type="submission" date="2013-12" db="EMBL/GenBank/DDBJ databases">
        <authorList>
            <person name="Omoto C.K."/>
            <person name="Sibley D."/>
            <person name="Venepally P."/>
            <person name="Hadjithomas M."/>
            <person name="Karamycheva S."/>
            <person name="Brunk B."/>
            <person name="Roos D."/>
            <person name="Caler E."/>
            <person name="Lorenzi H."/>
        </authorList>
    </citation>
    <scope>NUCLEOTIDE SEQUENCE</scope>
</reference>
<dbReference type="PANTHER" id="PTHR11040">
    <property type="entry name" value="ZINC/IRON TRANSPORTER"/>
    <property type="match status" value="1"/>
</dbReference>
<dbReference type="Proteomes" id="UP000019763">
    <property type="component" value="Unassembled WGS sequence"/>
</dbReference>
<dbReference type="eggNOG" id="KOG2474">
    <property type="taxonomic scope" value="Eukaryota"/>
</dbReference>
<keyword evidence="4 6" id="KW-0472">Membrane</keyword>
<feature type="transmembrane region" description="Helical" evidence="6">
    <location>
        <begin position="404"/>
        <end position="425"/>
    </location>
</feature>
<feature type="compositionally biased region" description="Basic and acidic residues" evidence="5">
    <location>
        <begin position="145"/>
        <end position="154"/>
    </location>
</feature>
<organism evidence="7 8">
    <name type="scientific">Gregarina niphandrodes</name>
    <name type="common">Septate eugregarine</name>
    <dbReference type="NCBI Taxonomy" id="110365"/>
    <lineage>
        <taxon>Eukaryota</taxon>
        <taxon>Sar</taxon>
        <taxon>Alveolata</taxon>
        <taxon>Apicomplexa</taxon>
        <taxon>Conoidasida</taxon>
        <taxon>Gregarinasina</taxon>
        <taxon>Eugregarinorida</taxon>
        <taxon>Gregarinidae</taxon>
        <taxon>Gregarina</taxon>
    </lineage>
</organism>
<dbReference type="AlphaFoldDB" id="A0A023AZ58"/>
<feature type="transmembrane region" description="Helical" evidence="6">
    <location>
        <begin position="279"/>
        <end position="300"/>
    </location>
</feature>
<feature type="transmembrane region" description="Helical" evidence="6">
    <location>
        <begin position="342"/>
        <end position="362"/>
    </location>
</feature>
<feature type="compositionally biased region" description="Basic residues" evidence="5">
    <location>
        <begin position="131"/>
        <end position="144"/>
    </location>
</feature>
<evidence type="ECO:0000313" key="7">
    <source>
        <dbReference type="EMBL" id="EZG43907.1"/>
    </source>
</evidence>
<dbReference type="EMBL" id="AFNH02001165">
    <property type="protein sequence ID" value="EZG43907.1"/>
    <property type="molecule type" value="Genomic_DNA"/>
</dbReference>
<gene>
    <name evidence="7" type="ORF">GNI_156190</name>
</gene>
<protein>
    <submittedName>
        <fullName evidence="7">Transmembrane protein</fullName>
    </submittedName>
</protein>